<gene>
    <name evidence="1" type="ORF">MILVUS5_LOCUS23989</name>
</gene>
<organism evidence="1 2">
    <name type="scientific">Trifolium pratense</name>
    <name type="common">Red clover</name>
    <dbReference type="NCBI Taxonomy" id="57577"/>
    <lineage>
        <taxon>Eukaryota</taxon>
        <taxon>Viridiplantae</taxon>
        <taxon>Streptophyta</taxon>
        <taxon>Embryophyta</taxon>
        <taxon>Tracheophyta</taxon>
        <taxon>Spermatophyta</taxon>
        <taxon>Magnoliopsida</taxon>
        <taxon>eudicotyledons</taxon>
        <taxon>Gunneridae</taxon>
        <taxon>Pentapetalae</taxon>
        <taxon>rosids</taxon>
        <taxon>fabids</taxon>
        <taxon>Fabales</taxon>
        <taxon>Fabaceae</taxon>
        <taxon>Papilionoideae</taxon>
        <taxon>50 kb inversion clade</taxon>
        <taxon>NPAAA clade</taxon>
        <taxon>Hologalegina</taxon>
        <taxon>IRL clade</taxon>
        <taxon>Trifolieae</taxon>
        <taxon>Trifolium</taxon>
    </lineage>
</organism>
<evidence type="ECO:0000313" key="2">
    <source>
        <dbReference type="Proteomes" id="UP001177021"/>
    </source>
</evidence>
<accession>A0ACB0KLV5</accession>
<protein>
    <submittedName>
        <fullName evidence="1">Uncharacterized protein</fullName>
    </submittedName>
</protein>
<dbReference type="EMBL" id="CASHSV030000311">
    <property type="protein sequence ID" value="CAJ2657402.1"/>
    <property type="molecule type" value="Genomic_DNA"/>
</dbReference>
<proteinExistence type="predicted"/>
<keyword evidence="2" id="KW-1185">Reference proteome</keyword>
<reference evidence="1" key="1">
    <citation type="submission" date="2023-10" db="EMBL/GenBank/DDBJ databases">
        <authorList>
            <person name="Rodriguez Cubillos JULIANA M."/>
            <person name="De Vega J."/>
        </authorList>
    </citation>
    <scope>NUCLEOTIDE SEQUENCE</scope>
</reference>
<name>A0ACB0KLV5_TRIPR</name>
<dbReference type="Proteomes" id="UP001177021">
    <property type="component" value="Unassembled WGS sequence"/>
</dbReference>
<sequence length="322" mass="37853">MAVSPPHKRRKHNKDVKFTTHFAQLSLTTRAHYQTLFEESRICFTEKNYKELFLRLLPKLRKICIHFKLYNFQNDLVPLRFEQQDVSTNLKLESILTRRVLQEKVDCSICLSTPSHALITRCTHIFCRNCIRKWFACARNKGLCPYCRGLLTIDDMFSETRPDTKLEILMKLLRQDTSTNSKSVIFTRYDDALCYFHVHLHHAGFNCLIYTTKKMKYCENSIMKFENSDGPVVLLVDFETARRKQILINAECRVFLLDACRKSTEEELVARVTQPVSVSRLISENTIEDKILSLDEMFTETDTLDFYDDKVLRYLLDEDSTI</sequence>
<comment type="caution">
    <text evidence="1">The sequence shown here is derived from an EMBL/GenBank/DDBJ whole genome shotgun (WGS) entry which is preliminary data.</text>
</comment>
<evidence type="ECO:0000313" key="1">
    <source>
        <dbReference type="EMBL" id="CAJ2657402.1"/>
    </source>
</evidence>